<reference evidence="2 3" key="1">
    <citation type="submission" date="2021-01" db="EMBL/GenBank/DDBJ databases">
        <title>Identification of strong promoters based on the transcriptome of Brevibacillus choshinensis.</title>
        <authorList>
            <person name="Yao D."/>
            <person name="Zhang K."/>
            <person name="Wu J."/>
        </authorList>
    </citation>
    <scope>NUCLEOTIDE SEQUENCE [LARGE SCALE GENOMIC DNA]</scope>
    <source>
        <strain evidence="2 3">HPD31-SP3</strain>
    </source>
</reference>
<protein>
    <recommendedName>
        <fullName evidence="4">IDEAL domain-containing protein</fullName>
    </recommendedName>
</protein>
<evidence type="ECO:0000313" key="3">
    <source>
        <dbReference type="Proteomes" id="UP000596248"/>
    </source>
</evidence>
<keyword evidence="3" id="KW-1185">Reference proteome</keyword>
<dbReference type="EMBL" id="CP069127">
    <property type="protein sequence ID" value="QRG69126.1"/>
    <property type="molecule type" value="Genomic_DNA"/>
</dbReference>
<proteinExistence type="predicted"/>
<evidence type="ECO:0000313" key="2">
    <source>
        <dbReference type="EMBL" id="QRG69126.1"/>
    </source>
</evidence>
<accession>A0ABX7FUU8</accession>
<dbReference type="Proteomes" id="UP000596248">
    <property type="component" value="Chromosome"/>
</dbReference>
<evidence type="ECO:0008006" key="4">
    <source>
        <dbReference type="Google" id="ProtNLM"/>
    </source>
</evidence>
<sequence length="129" mass="14530">MNREERLAVGEWVRGKTKEGELIHGFVESIDSAGSTVHVYVVNCDNDMTVGKVVATRASWVEAMAESSGYEEGQLYDLMDLALSTKDEEWFRELLAASKGLPKEAPSKERRMAEKRHVRNRLGTSAIWE</sequence>
<feature type="compositionally biased region" description="Basic and acidic residues" evidence="1">
    <location>
        <begin position="102"/>
        <end position="112"/>
    </location>
</feature>
<evidence type="ECO:0000256" key="1">
    <source>
        <dbReference type="SAM" id="MobiDB-lite"/>
    </source>
</evidence>
<name>A0ABX7FUU8_BRECH</name>
<gene>
    <name evidence="2" type="ORF">JNE38_08330</name>
</gene>
<feature type="region of interest" description="Disordered" evidence="1">
    <location>
        <begin position="102"/>
        <end position="129"/>
    </location>
</feature>
<dbReference type="RefSeq" id="WP_203356123.1">
    <property type="nucleotide sequence ID" value="NZ_CP069127.1"/>
</dbReference>
<organism evidence="2 3">
    <name type="scientific">Brevibacillus choshinensis</name>
    <dbReference type="NCBI Taxonomy" id="54911"/>
    <lineage>
        <taxon>Bacteria</taxon>
        <taxon>Bacillati</taxon>
        <taxon>Bacillota</taxon>
        <taxon>Bacilli</taxon>
        <taxon>Bacillales</taxon>
        <taxon>Paenibacillaceae</taxon>
        <taxon>Brevibacillus</taxon>
    </lineage>
</organism>